<proteinExistence type="predicted"/>
<feature type="region of interest" description="Disordered" evidence="1">
    <location>
        <begin position="1"/>
        <end position="30"/>
    </location>
</feature>
<accession>F8L8F3</accession>
<organism evidence="2 3">
    <name type="scientific">Simkania negevensis (strain ATCC VR-1471 / DSM 27360 / Z)</name>
    <dbReference type="NCBI Taxonomy" id="331113"/>
    <lineage>
        <taxon>Bacteria</taxon>
        <taxon>Pseudomonadati</taxon>
        <taxon>Chlamydiota</taxon>
        <taxon>Chlamydiia</taxon>
        <taxon>Parachlamydiales</taxon>
        <taxon>Simkaniaceae</taxon>
        <taxon>Simkania</taxon>
    </lineage>
</organism>
<evidence type="ECO:0000313" key="3">
    <source>
        <dbReference type="Proteomes" id="UP000000496"/>
    </source>
</evidence>
<dbReference type="AlphaFoldDB" id="F8L8F3"/>
<sequence length="30" mass="3674">MDLHPQSADGFHPRFDREFQRQAFSQRKKL</sequence>
<protein>
    <submittedName>
        <fullName evidence="2">Uncharacterized protein</fullName>
    </submittedName>
</protein>
<reference key="1">
    <citation type="journal article" date="2011" name="Mol. Biol. Evol.">
        <title>Unity in variety -- the pan-genome of the Chlamydiae.</title>
        <authorList>
            <person name="Collingro A."/>
            <person name="Tischler P."/>
            <person name="Weinmaier T."/>
            <person name="Penz T."/>
            <person name="Heinz E."/>
            <person name="Brunham R.C."/>
            <person name="Read T.D."/>
            <person name="Bavoil P.M."/>
            <person name="Sachse K."/>
            <person name="Kahane S."/>
            <person name="Friedman M.G."/>
            <person name="Rattei T."/>
            <person name="Myers G.S.A."/>
            <person name="Horn M."/>
        </authorList>
    </citation>
    <scope>NUCLEOTIDE SEQUENCE</scope>
    <source>
        <strain>Z</strain>
    </source>
</reference>
<dbReference type="HOGENOM" id="CLU_3405464_0_0_0"/>
<reference evidence="2 3" key="2">
    <citation type="journal article" date="2011" name="Mol. Biol. Evol.">
        <title>Unity in variety--the pan-genome of the Chlamydiae.</title>
        <authorList>
            <person name="Collingro A."/>
            <person name="Tischler P."/>
            <person name="Weinmaier T."/>
            <person name="Penz T."/>
            <person name="Heinz E."/>
            <person name="Brunham R.C."/>
            <person name="Read T.D."/>
            <person name="Bavoil P.M."/>
            <person name="Sachse K."/>
            <person name="Kahane S."/>
            <person name="Friedman M.G."/>
            <person name="Rattei T."/>
            <person name="Myers G.S."/>
            <person name="Horn M."/>
        </authorList>
    </citation>
    <scope>NUCLEOTIDE SEQUENCE [LARGE SCALE GENOMIC DNA]</scope>
    <source>
        <strain evidence="3">ATCC VR-1471 / Z</strain>
    </source>
</reference>
<evidence type="ECO:0000256" key="1">
    <source>
        <dbReference type="SAM" id="MobiDB-lite"/>
    </source>
</evidence>
<dbReference type="STRING" id="331113.SNE_A11990"/>
<dbReference type="EMBL" id="FR872582">
    <property type="protein sequence ID" value="CCB89076.1"/>
    <property type="molecule type" value="Genomic_DNA"/>
</dbReference>
<name>F8L8F3_SIMNZ</name>
<dbReference type="Proteomes" id="UP000000496">
    <property type="component" value="Chromosome gsn.131"/>
</dbReference>
<gene>
    <name evidence="2" type="ordered locus">SNE_A11990</name>
</gene>
<dbReference type="KEGG" id="sng:SNE_A11990"/>
<keyword evidence="3" id="KW-1185">Reference proteome</keyword>
<evidence type="ECO:0000313" key="2">
    <source>
        <dbReference type="EMBL" id="CCB89076.1"/>
    </source>
</evidence>
<feature type="compositionally biased region" description="Basic and acidic residues" evidence="1">
    <location>
        <begin position="11"/>
        <end position="20"/>
    </location>
</feature>